<feature type="transmembrane region" description="Helical" evidence="1">
    <location>
        <begin position="20"/>
        <end position="44"/>
    </location>
</feature>
<evidence type="ECO:0000256" key="1">
    <source>
        <dbReference type="SAM" id="Phobius"/>
    </source>
</evidence>
<keyword evidence="1" id="KW-0472">Membrane</keyword>
<sequence length="316" mass="34757">MSTDPLQLNSQYVGYVAHVALPFTIVTFFLYGARTSLLLGSLSLMNINKKASIRIYSSPISNFKISIPSLFILVTLAVILSTISSYEELRSQTQLESALGNLQSLAQPDSHYYDYYKSNVGAVSVLGVLSTLADFILLYRAYMLWDYRVAIIVVPIIILLCSVATYLCGLIYLQKASVALLTDPYVAERDHRIVMMWSLACVSSTMVNSLALTTLIIYRVRKLTQVTNKFLPCSERVSSGRLVKAVIGSYLLYGIGISIVIGFVVGLGVDPSKTSPILALIMNSSLSTTIGHLSDILDRRGGLERSSYQESAEQFT</sequence>
<dbReference type="Proteomes" id="UP000518752">
    <property type="component" value="Unassembled WGS sequence"/>
</dbReference>
<dbReference type="EMBL" id="JAACJN010000116">
    <property type="protein sequence ID" value="KAF5371434.1"/>
    <property type="molecule type" value="Genomic_DNA"/>
</dbReference>
<feature type="transmembrane region" description="Helical" evidence="1">
    <location>
        <begin position="149"/>
        <end position="173"/>
    </location>
</feature>
<feature type="transmembrane region" description="Helical" evidence="1">
    <location>
        <begin position="65"/>
        <end position="86"/>
    </location>
</feature>
<name>A0A8H5GUG6_9AGAR</name>
<feature type="transmembrane region" description="Helical" evidence="1">
    <location>
        <begin position="120"/>
        <end position="142"/>
    </location>
</feature>
<feature type="transmembrane region" description="Helical" evidence="1">
    <location>
        <begin position="241"/>
        <end position="265"/>
    </location>
</feature>
<reference evidence="2 3" key="1">
    <citation type="journal article" date="2020" name="ISME J.">
        <title>Uncovering the hidden diversity of litter-decomposition mechanisms in mushroom-forming fungi.</title>
        <authorList>
            <person name="Floudas D."/>
            <person name="Bentzer J."/>
            <person name="Ahren D."/>
            <person name="Johansson T."/>
            <person name="Persson P."/>
            <person name="Tunlid A."/>
        </authorList>
    </citation>
    <scope>NUCLEOTIDE SEQUENCE [LARGE SCALE GENOMIC DNA]</scope>
    <source>
        <strain evidence="2 3">CBS 406.79</strain>
    </source>
</reference>
<evidence type="ECO:0000313" key="2">
    <source>
        <dbReference type="EMBL" id="KAF5371434.1"/>
    </source>
</evidence>
<feature type="transmembrane region" description="Helical" evidence="1">
    <location>
        <begin position="193"/>
        <end position="220"/>
    </location>
</feature>
<keyword evidence="1" id="KW-0812">Transmembrane</keyword>
<dbReference type="OrthoDB" id="2871867at2759"/>
<dbReference type="AlphaFoldDB" id="A0A8H5GUG6"/>
<evidence type="ECO:0000313" key="3">
    <source>
        <dbReference type="Proteomes" id="UP000518752"/>
    </source>
</evidence>
<keyword evidence="1" id="KW-1133">Transmembrane helix</keyword>
<organism evidence="2 3">
    <name type="scientific">Collybiopsis confluens</name>
    <dbReference type="NCBI Taxonomy" id="2823264"/>
    <lineage>
        <taxon>Eukaryota</taxon>
        <taxon>Fungi</taxon>
        <taxon>Dikarya</taxon>
        <taxon>Basidiomycota</taxon>
        <taxon>Agaricomycotina</taxon>
        <taxon>Agaricomycetes</taxon>
        <taxon>Agaricomycetidae</taxon>
        <taxon>Agaricales</taxon>
        <taxon>Marasmiineae</taxon>
        <taxon>Omphalotaceae</taxon>
        <taxon>Collybiopsis</taxon>
    </lineage>
</organism>
<gene>
    <name evidence="2" type="ORF">D9757_010012</name>
</gene>
<protein>
    <submittedName>
        <fullName evidence="2">Uncharacterized protein</fullName>
    </submittedName>
</protein>
<keyword evidence="3" id="KW-1185">Reference proteome</keyword>
<accession>A0A8H5GUG6</accession>
<comment type="caution">
    <text evidence="2">The sequence shown here is derived from an EMBL/GenBank/DDBJ whole genome shotgun (WGS) entry which is preliminary data.</text>
</comment>
<proteinExistence type="predicted"/>